<evidence type="ECO:0000313" key="2">
    <source>
        <dbReference type="Proteomes" id="UP001157114"/>
    </source>
</evidence>
<protein>
    <recommendedName>
        <fullName evidence="3">HNH endonuclease 5 domain-containing protein</fullName>
    </recommendedName>
</protein>
<comment type="caution">
    <text evidence="1">The sequence shown here is derived from an EMBL/GenBank/DDBJ whole genome shotgun (WGS) entry which is preliminary data.</text>
</comment>
<dbReference type="RefSeq" id="WP_284239067.1">
    <property type="nucleotide sequence ID" value="NZ_BSSQ01000011.1"/>
</dbReference>
<name>A0ABQ6GCT5_9BACL</name>
<dbReference type="Proteomes" id="UP001157114">
    <property type="component" value="Unassembled WGS sequence"/>
</dbReference>
<reference evidence="1 2" key="1">
    <citation type="submission" date="2023-03" db="EMBL/GenBank/DDBJ databases">
        <title>Draft genome sequence of the bacteria which degrade cell wall of Tricholomamatutake.</title>
        <authorList>
            <person name="Konishi Y."/>
            <person name="Fukuta Y."/>
            <person name="Shirasaka N."/>
        </authorList>
    </citation>
    <scope>NUCLEOTIDE SEQUENCE [LARGE SCALE GENOMIC DNA]</scope>
    <source>
        <strain evidence="2">mu1</strain>
    </source>
</reference>
<organism evidence="1 2">
    <name type="scientific">Paenibacillus glycanilyticus</name>
    <dbReference type="NCBI Taxonomy" id="126569"/>
    <lineage>
        <taxon>Bacteria</taxon>
        <taxon>Bacillati</taxon>
        <taxon>Bacillota</taxon>
        <taxon>Bacilli</taxon>
        <taxon>Bacillales</taxon>
        <taxon>Paenibacillaceae</taxon>
        <taxon>Paenibacillus</taxon>
    </lineage>
</organism>
<proteinExistence type="predicted"/>
<evidence type="ECO:0008006" key="3">
    <source>
        <dbReference type="Google" id="ProtNLM"/>
    </source>
</evidence>
<sequence>MGRKAILGECHICGIEGKLSFEHVPPKSAFNDSKLKRYGFEQIFNKHPGELPTQGYKLEQKGAGGYTLCEKCNNLTGTWYADDFADWAYEGMRLLTVSDGNLSLHYPFKIFPLRVIKQIITMFFSVVSAEFRKKNFELEKFVLNKEAKYLPPSYKIYCSFMKGNWARSSGITGRGGLSLSGEILQPIIMSEIAFPPFVYVMTIDSPPPDERLTDITWFSRFEYDEFEIVYPKFTVLPINYYLPGDYRTIEQMEKDRVRNQMYETFEE</sequence>
<accession>A0ABQ6GCT5</accession>
<gene>
    <name evidence="1" type="ORF">MU1_26700</name>
</gene>
<dbReference type="EMBL" id="BSSQ01000011">
    <property type="protein sequence ID" value="GLX68325.1"/>
    <property type="molecule type" value="Genomic_DNA"/>
</dbReference>
<keyword evidence="2" id="KW-1185">Reference proteome</keyword>
<evidence type="ECO:0000313" key="1">
    <source>
        <dbReference type="EMBL" id="GLX68325.1"/>
    </source>
</evidence>